<dbReference type="Proteomes" id="UP000226429">
    <property type="component" value="Unassembled WGS sequence"/>
</dbReference>
<organism evidence="2 3">
    <name type="scientific">Candidatus Aquirickettsiella gammari</name>
    <dbReference type="NCBI Taxonomy" id="2016198"/>
    <lineage>
        <taxon>Bacteria</taxon>
        <taxon>Pseudomonadati</taxon>
        <taxon>Pseudomonadota</taxon>
        <taxon>Gammaproteobacteria</taxon>
        <taxon>Legionellales</taxon>
        <taxon>Coxiellaceae</taxon>
        <taxon>Candidatus Aquirickettsiella</taxon>
    </lineage>
</organism>
<dbReference type="InterPro" id="IPR000835">
    <property type="entry name" value="HTH_MarR-typ"/>
</dbReference>
<reference evidence="2 3" key="2">
    <citation type="journal article" date="2018" name="J. Invertebr. Pathol.">
        <title>'Candidatus Aquirickettsiella gammari' (Gammaproteobacteria: Legionellales: Coxiellaceae): A bacterial pathogen of the freshwater crustacean Gammarus fossarum (Malacostraca: Amphipoda).</title>
        <authorList>
            <person name="Bojko J."/>
            <person name="Dunn A.M."/>
            <person name="Stebbing P.D."/>
            <person name="van Aerle R."/>
            <person name="Bacela-Spychalska K."/>
            <person name="Bean T.P."/>
            <person name="Urrutia A."/>
            <person name="Stentiford G.D."/>
        </authorList>
    </citation>
    <scope>NUCLEOTIDE SEQUENCE [LARGE SCALE GENOMIC DNA]</scope>
    <source>
        <strain evidence="2">RA15029</strain>
    </source>
</reference>
<dbReference type="InterPro" id="IPR036388">
    <property type="entry name" value="WH-like_DNA-bd_sf"/>
</dbReference>
<comment type="caution">
    <text evidence="2">The sequence shown here is derived from an EMBL/GenBank/DDBJ whole genome shotgun (WGS) entry which is preliminary data.</text>
</comment>
<dbReference type="AlphaFoldDB" id="A0A370CHW4"/>
<evidence type="ECO:0000313" key="2">
    <source>
        <dbReference type="EMBL" id="RDH40458.1"/>
    </source>
</evidence>
<proteinExistence type="predicted"/>
<dbReference type="SMART" id="SM00347">
    <property type="entry name" value="HTH_MARR"/>
    <property type="match status" value="1"/>
</dbReference>
<dbReference type="GO" id="GO:0003700">
    <property type="term" value="F:DNA-binding transcription factor activity"/>
    <property type="evidence" value="ECO:0007669"/>
    <property type="project" value="InterPro"/>
</dbReference>
<evidence type="ECO:0000259" key="1">
    <source>
        <dbReference type="SMART" id="SM00347"/>
    </source>
</evidence>
<dbReference type="SUPFAM" id="SSF46785">
    <property type="entry name" value="Winged helix' DNA-binding domain"/>
    <property type="match status" value="1"/>
</dbReference>
<dbReference type="Pfam" id="PF13463">
    <property type="entry name" value="HTH_27"/>
    <property type="match status" value="1"/>
</dbReference>
<keyword evidence="3" id="KW-1185">Reference proteome</keyword>
<name>A0A370CHW4_9COXI</name>
<reference evidence="2 3" key="1">
    <citation type="journal article" date="2017" name="Int. J. Syst. Evol. Microbiol.">
        <title>Aquarickettsiella crustaci n. gen. n. sp. (Gammaproteobacteria: Legionellales: Coxiellaceae); a bacterial pathogen of the freshwater crustacean: Gammarus fossarum (Malacostraca: Amphipoda).</title>
        <authorList>
            <person name="Bojko J."/>
            <person name="Dunn A.M."/>
            <person name="Stebbing P.D."/>
            <person name="Van Aerle R."/>
            <person name="Bacela-Spychalska K."/>
            <person name="Bean T.P."/>
            <person name="Stentiford G.D."/>
        </authorList>
    </citation>
    <scope>NUCLEOTIDE SEQUENCE [LARGE SCALE GENOMIC DNA]</scope>
    <source>
        <strain evidence="2">RA15029</strain>
    </source>
</reference>
<feature type="domain" description="HTH marR-type" evidence="1">
    <location>
        <begin position="43"/>
        <end position="146"/>
    </location>
</feature>
<dbReference type="InterPro" id="IPR036390">
    <property type="entry name" value="WH_DNA-bd_sf"/>
</dbReference>
<dbReference type="Gene3D" id="1.10.10.10">
    <property type="entry name" value="Winged helix-like DNA-binding domain superfamily/Winged helix DNA-binding domain"/>
    <property type="match status" value="1"/>
</dbReference>
<gene>
    <name evidence="2" type="ORF">CFE62_003625</name>
</gene>
<accession>A0A370CHW4</accession>
<evidence type="ECO:0000313" key="3">
    <source>
        <dbReference type="Proteomes" id="UP000226429"/>
    </source>
</evidence>
<protein>
    <recommendedName>
        <fullName evidence="1">HTH marR-type domain-containing protein</fullName>
    </recommendedName>
</protein>
<dbReference type="EMBL" id="NMOS02000008">
    <property type="protein sequence ID" value="RDH40458.1"/>
    <property type="molecule type" value="Genomic_DNA"/>
</dbReference>
<sequence>MSPLVNKIWHLAKNEEEAKLTDFEFQLWRVFYGFTRWQEGCEKVANQTDLTGSELSILHIIRMKGRSKTINELSRLLNRDDIFNVNYSIQKLIKNGLIRKILSDKNNKKAFSYEITEEGIKNTDAYTALRQSILIELLKKKKELDLEKFTDMLSELIAIYEEADRTVLTYMGDKPEVSKKLKKQ</sequence>